<dbReference type="AlphaFoldDB" id="A0A5C3KMY3"/>
<evidence type="ECO:0000256" key="9">
    <source>
        <dbReference type="ARBA" id="ARBA00023310"/>
    </source>
</evidence>
<evidence type="ECO:0000256" key="5">
    <source>
        <dbReference type="ARBA" id="ARBA00022781"/>
    </source>
</evidence>
<keyword evidence="9" id="KW-0066">ATP synthesis</keyword>
<name>A0A5C3KMY3_COPMA</name>
<keyword evidence="6" id="KW-0406">Ion transport</keyword>
<evidence type="ECO:0000256" key="1">
    <source>
        <dbReference type="ARBA" id="ARBA00004325"/>
    </source>
</evidence>
<evidence type="ECO:0000256" key="8">
    <source>
        <dbReference type="ARBA" id="ARBA00023136"/>
    </source>
</evidence>
<keyword evidence="11" id="KW-1185">Reference proteome</keyword>
<evidence type="ECO:0000256" key="6">
    <source>
        <dbReference type="ARBA" id="ARBA00023065"/>
    </source>
</evidence>
<evidence type="ECO:0000256" key="3">
    <source>
        <dbReference type="ARBA" id="ARBA00022448"/>
    </source>
</evidence>
<evidence type="ECO:0000256" key="4">
    <source>
        <dbReference type="ARBA" id="ARBA00022547"/>
    </source>
</evidence>
<accession>A0A5C3KMY3</accession>
<keyword evidence="8" id="KW-0472">Membrane</keyword>
<keyword evidence="3" id="KW-0813">Transport</keyword>
<evidence type="ECO:0000256" key="2">
    <source>
        <dbReference type="ARBA" id="ARBA00005699"/>
    </source>
</evidence>
<dbReference type="Proteomes" id="UP000307440">
    <property type="component" value="Unassembled WGS sequence"/>
</dbReference>
<dbReference type="STRING" id="230819.A0A5C3KMY3"/>
<comment type="similarity">
    <text evidence="2">Belongs to the ATPase g subunit family.</text>
</comment>
<proteinExistence type="inferred from homology"/>
<dbReference type="OrthoDB" id="437at2759"/>
<sequence length="162" mass="17856">MSSALIRRSLQRPVFKQRAPQGVRFNSTNTDAAQKKAQDALANAQATAEKVWETTKRLFGPVGETAGRLLGSYKEPLVYNLAVARELVKQVYVAERLAPPNLAAVKEAYQSIWEQVTRPGALRSLAESGQVAQVGIYGLQAYTIFKVGEIIGRRHVIGYNIQ</sequence>
<evidence type="ECO:0000313" key="11">
    <source>
        <dbReference type="Proteomes" id="UP000307440"/>
    </source>
</evidence>
<dbReference type="GO" id="GO:0031966">
    <property type="term" value="C:mitochondrial membrane"/>
    <property type="evidence" value="ECO:0007669"/>
    <property type="project" value="UniProtKB-SubCell"/>
</dbReference>
<dbReference type="GO" id="GO:0015078">
    <property type="term" value="F:proton transmembrane transporter activity"/>
    <property type="evidence" value="ECO:0007669"/>
    <property type="project" value="InterPro"/>
</dbReference>
<dbReference type="GO" id="GO:0045259">
    <property type="term" value="C:proton-transporting ATP synthase complex"/>
    <property type="evidence" value="ECO:0007669"/>
    <property type="project" value="UniProtKB-KW"/>
</dbReference>
<protein>
    <recommendedName>
        <fullName evidence="12">Mitochondrial F1F0-ATP synthase g subunit</fullName>
    </recommendedName>
</protein>
<keyword evidence="5" id="KW-0375">Hydrogen ion transport</keyword>
<organism evidence="10 11">
    <name type="scientific">Coprinopsis marcescibilis</name>
    <name type="common">Agaric fungus</name>
    <name type="synonym">Psathyrella marcescibilis</name>
    <dbReference type="NCBI Taxonomy" id="230819"/>
    <lineage>
        <taxon>Eukaryota</taxon>
        <taxon>Fungi</taxon>
        <taxon>Dikarya</taxon>
        <taxon>Basidiomycota</taxon>
        <taxon>Agaricomycotina</taxon>
        <taxon>Agaricomycetes</taxon>
        <taxon>Agaricomycetidae</taxon>
        <taxon>Agaricales</taxon>
        <taxon>Agaricineae</taxon>
        <taxon>Psathyrellaceae</taxon>
        <taxon>Coprinopsis</taxon>
    </lineage>
</organism>
<keyword evidence="7" id="KW-0496">Mitochondrion</keyword>
<dbReference type="GO" id="GO:0015986">
    <property type="term" value="P:proton motive force-driven ATP synthesis"/>
    <property type="evidence" value="ECO:0007669"/>
    <property type="project" value="InterPro"/>
</dbReference>
<comment type="subcellular location">
    <subcellularLocation>
        <location evidence="1">Mitochondrion membrane</location>
    </subcellularLocation>
</comment>
<keyword evidence="4" id="KW-0138">CF(0)</keyword>
<reference evidence="10 11" key="1">
    <citation type="journal article" date="2019" name="Nat. Ecol. Evol.">
        <title>Megaphylogeny resolves global patterns of mushroom evolution.</title>
        <authorList>
            <person name="Varga T."/>
            <person name="Krizsan K."/>
            <person name="Foldi C."/>
            <person name="Dima B."/>
            <person name="Sanchez-Garcia M."/>
            <person name="Sanchez-Ramirez S."/>
            <person name="Szollosi G.J."/>
            <person name="Szarkandi J.G."/>
            <person name="Papp V."/>
            <person name="Albert L."/>
            <person name="Andreopoulos W."/>
            <person name="Angelini C."/>
            <person name="Antonin V."/>
            <person name="Barry K.W."/>
            <person name="Bougher N.L."/>
            <person name="Buchanan P."/>
            <person name="Buyck B."/>
            <person name="Bense V."/>
            <person name="Catcheside P."/>
            <person name="Chovatia M."/>
            <person name="Cooper J."/>
            <person name="Damon W."/>
            <person name="Desjardin D."/>
            <person name="Finy P."/>
            <person name="Geml J."/>
            <person name="Haridas S."/>
            <person name="Hughes K."/>
            <person name="Justo A."/>
            <person name="Karasinski D."/>
            <person name="Kautmanova I."/>
            <person name="Kiss B."/>
            <person name="Kocsube S."/>
            <person name="Kotiranta H."/>
            <person name="LaButti K.M."/>
            <person name="Lechner B.E."/>
            <person name="Liimatainen K."/>
            <person name="Lipzen A."/>
            <person name="Lukacs Z."/>
            <person name="Mihaltcheva S."/>
            <person name="Morgado L.N."/>
            <person name="Niskanen T."/>
            <person name="Noordeloos M.E."/>
            <person name="Ohm R.A."/>
            <person name="Ortiz-Santana B."/>
            <person name="Ovrebo C."/>
            <person name="Racz N."/>
            <person name="Riley R."/>
            <person name="Savchenko A."/>
            <person name="Shiryaev A."/>
            <person name="Soop K."/>
            <person name="Spirin V."/>
            <person name="Szebenyi C."/>
            <person name="Tomsovsky M."/>
            <person name="Tulloss R.E."/>
            <person name="Uehling J."/>
            <person name="Grigoriev I.V."/>
            <person name="Vagvolgyi C."/>
            <person name="Papp T."/>
            <person name="Martin F.M."/>
            <person name="Miettinen O."/>
            <person name="Hibbett D.S."/>
            <person name="Nagy L.G."/>
        </authorList>
    </citation>
    <scope>NUCLEOTIDE SEQUENCE [LARGE SCALE GENOMIC DNA]</scope>
    <source>
        <strain evidence="10 11">CBS 121175</strain>
    </source>
</reference>
<evidence type="ECO:0000256" key="7">
    <source>
        <dbReference type="ARBA" id="ARBA00023128"/>
    </source>
</evidence>
<gene>
    <name evidence="10" type="ORF">FA15DRAFT_598216</name>
</gene>
<evidence type="ECO:0008006" key="12">
    <source>
        <dbReference type="Google" id="ProtNLM"/>
    </source>
</evidence>
<dbReference type="Pfam" id="PF04718">
    <property type="entry name" value="ATP-synt_G"/>
    <property type="match status" value="1"/>
</dbReference>
<evidence type="ECO:0000313" key="10">
    <source>
        <dbReference type="EMBL" id="TFK21243.1"/>
    </source>
</evidence>
<dbReference type="EMBL" id="ML210274">
    <property type="protein sequence ID" value="TFK21243.1"/>
    <property type="molecule type" value="Genomic_DNA"/>
</dbReference>
<dbReference type="InterPro" id="IPR006808">
    <property type="entry name" value="ATP_synth_F0_gsu_mt"/>
</dbReference>